<dbReference type="PANTHER" id="PTHR45856:SF25">
    <property type="entry name" value="FUNGAL LIPASE-LIKE DOMAIN-CONTAINING PROTEIN"/>
    <property type="match status" value="1"/>
</dbReference>
<gene>
    <name evidence="7" type="ORF">NLI96_g521</name>
</gene>
<protein>
    <recommendedName>
        <fullName evidence="6">Fungal lipase-type domain-containing protein</fullName>
    </recommendedName>
</protein>
<dbReference type="EMBL" id="JANAWD010000008">
    <property type="protein sequence ID" value="KAJ3491707.1"/>
    <property type="molecule type" value="Genomic_DNA"/>
</dbReference>
<dbReference type="SUPFAM" id="SSF53474">
    <property type="entry name" value="alpha/beta-Hydrolases"/>
    <property type="match status" value="1"/>
</dbReference>
<dbReference type="Gene3D" id="3.40.50.1820">
    <property type="entry name" value="alpha/beta hydrolase"/>
    <property type="match status" value="1"/>
</dbReference>
<sequence length="317" mass="33540">MFSGLRSPALLLGSLYLYLFQVVASPVPARNETEIQNLVARSVTTMTAAQLSALAPYTQLARAAYCPSSRISSWSCGQACNAIPGFQPTLTGGDGNAVQLHFVGYWPSQNSVVVAYQGTDPTQFLSILTDIDIVMKKPSSSLFPGLPSNILVHGGFADQHAKTATTILTEVKRLISAKGATSVILAGHSLGGALSELAALHMVLNLPSSIHVKAVTYGTPRVGNPAFASYFDSKVPDFQRINNEKDIIPIVPGRGLGFQHPHGEIHLISPNNAVACSGNDATDSKCTIATVPNIFVGNILDHLGPYQGINIGTIFCN</sequence>
<dbReference type="Pfam" id="PF01764">
    <property type="entry name" value="Lipase_3"/>
    <property type="match status" value="1"/>
</dbReference>
<dbReference type="AlphaFoldDB" id="A0AAD5YNV0"/>
<proteinExistence type="inferred from homology"/>
<evidence type="ECO:0000313" key="8">
    <source>
        <dbReference type="Proteomes" id="UP001212997"/>
    </source>
</evidence>
<comment type="catalytic activity">
    <reaction evidence="3">
        <text>a diacylglycerol + H2O = a monoacylglycerol + a fatty acid + H(+)</text>
        <dbReference type="Rhea" id="RHEA:32731"/>
        <dbReference type="ChEBI" id="CHEBI:15377"/>
        <dbReference type="ChEBI" id="CHEBI:15378"/>
        <dbReference type="ChEBI" id="CHEBI:17408"/>
        <dbReference type="ChEBI" id="CHEBI:18035"/>
        <dbReference type="ChEBI" id="CHEBI:28868"/>
    </reaction>
</comment>
<dbReference type="GO" id="GO:0006629">
    <property type="term" value="P:lipid metabolic process"/>
    <property type="evidence" value="ECO:0007669"/>
    <property type="project" value="InterPro"/>
</dbReference>
<evidence type="ECO:0000259" key="6">
    <source>
        <dbReference type="Pfam" id="PF01764"/>
    </source>
</evidence>
<comment type="catalytic activity">
    <reaction evidence="4">
        <text>a monoacylglycerol + H2O = glycerol + a fatty acid + H(+)</text>
        <dbReference type="Rhea" id="RHEA:15245"/>
        <dbReference type="ChEBI" id="CHEBI:15377"/>
        <dbReference type="ChEBI" id="CHEBI:15378"/>
        <dbReference type="ChEBI" id="CHEBI:17408"/>
        <dbReference type="ChEBI" id="CHEBI:17754"/>
        <dbReference type="ChEBI" id="CHEBI:28868"/>
    </reaction>
</comment>
<feature type="signal peptide" evidence="5">
    <location>
        <begin position="1"/>
        <end position="24"/>
    </location>
</feature>
<reference evidence="7" key="1">
    <citation type="submission" date="2022-07" db="EMBL/GenBank/DDBJ databases">
        <title>Genome Sequence of Physisporinus lineatus.</title>
        <authorList>
            <person name="Buettner E."/>
        </authorList>
    </citation>
    <scope>NUCLEOTIDE SEQUENCE</scope>
    <source>
        <strain evidence="7">VT162</strain>
    </source>
</reference>
<name>A0AAD5YNV0_9APHY</name>
<comment type="similarity">
    <text evidence="2">Belongs to the AB hydrolase superfamily. Lipase family. Class 3 subfamily.</text>
</comment>
<dbReference type="PANTHER" id="PTHR45856">
    <property type="entry name" value="ALPHA/BETA-HYDROLASES SUPERFAMILY PROTEIN"/>
    <property type="match status" value="1"/>
</dbReference>
<evidence type="ECO:0000256" key="1">
    <source>
        <dbReference type="ARBA" id="ARBA00023157"/>
    </source>
</evidence>
<dbReference type="InterPro" id="IPR002921">
    <property type="entry name" value="Fungal_lipase-type"/>
</dbReference>
<dbReference type="CDD" id="cd00519">
    <property type="entry name" value="Lipase_3"/>
    <property type="match status" value="1"/>
</dbReference>
<evidence type="ECO:0000256" key="2">
    <source>
        <dbReference type="ARBA" id="ARBA00043996"/>
    </source>
</evidence>
<dbReference type="InterPro" id="IPR051218">
    <property type="entry name" value="Sec_MonoDiacylglyc_Lipase"/>
</dbReference>
<accession>A0AAD5YNV0</accession>
<evidence type="ECO:0000313" key="7">
    <source>
        <dbReference type="EMBL" id="KAJ3491707.1"/>
    </source>
</evidence>
<dbReference type="Proteomes" id="UP001212997">
    <property type="component" value="Unassembled WGS sequence"/>
</dbReference>
<comment type="caution">
    <text evidence="7">The sequence shown here is derived from an EMBL/GenBank/DDBJ whole genome shotgun (WGS) entry which is preliminary data.</text>
</comment>
<organism evidence="7 8">
    <name type="scientific">Meripilus lineatus</name>
    <dbReference type="NCBI Taxonomy" id="2056292"/>
    <lineage>
        <taxon>Eukaryota</taxon>
        <taxon>Fungi</taxon>
        <taxon>Dikarya</taxon>
        <taxon>Basidiomycota</taxon>
        <taxon>Agaricomycotina</taxon>
        <taxon>Agaricomycetes</taxon>
        <taxon>Polyporales</taxon>
        <taxon>Meripilaceae</taxon>
        <taxon>Meripilus</taxon>
    </lineage>
</organism>
<keyword evidence="5" id="KW-0732">Signal</keyword>
<keyword evidence="8" id="KW-1185">Reference proteome</keyword>
<evidence type="ECO:0000256" key="5">
    <source>
        <dbReference type="SAM" id="SignalP"/>
    </source>
</evidence>
<dbReference type="InterPro" id="IPR029058">
    <property type="entry name" value="AB_hydrolase_fold"/>
</dbReference>
<feature type="domain" description="Fungal lipase-type" evidence="6">
    <location>
        <begin position="113"/>
        <end position="253"/>
    </location>
</feature>
<evidence type="ECO:0000256" key="4">
    <source>
        <dbReference type="ARBA" id="ARBA00048461"/>
    </source>
</evidence>
<feature type="chain" id="PRO_5042046099" description="Fungal lipase-type domain-containing protein" evidence="5">
    <location>
        <begin position="25"/>
        <end position="317"/>
    </location>
</feature>
<keyword evidence="1" id="KW-1015">Disulfide bond</keyword>
<evidence type="ECO:0000256" key="3">
    <source>
        <dbReference type="ARBA" id="ARBA00047591"/>
    </source>
</evidence>